<evidence type="ECO:0000313" key="2">
    <source>
        <dbReference type="EMBL" id="GFR43519.1"/>
    </source>
</evidence>
<evidence type="ECO:0000256" key="1">
    <source>
        <dbReference type="SAM" id="Phobius"/>
    </source>
</evidence>
<gene>
    <name evidence="2" type="ORF">Agub_g4614</name>
</gene>
<reference evidence="2 3" key="1">
    <citation type="journal article" date="2021" name="Sci. Rep.">
        <title>Genome sequencing of the multicellular alga Astrephomene provides insights into convergent evolution of germ-soma differentiation.</title>
        <authorList>
            <person name="Yamashita S."/>
            <person name="Yamamoto K."/>
            <person name="Matsuzaki R."/>
            <person name="Suzuki S."/>
            <person name="Yamaguchi H."/>
            <person name="Hirooka S."/>
            <person name="Minakuchi Y."/>
            <person name="Miyagishima S."/>
            <person name="Kawachi M."/>
            <person name="Toyoda A."/>
            <person name="Nozaki H."/>
        </authorList>
    </citation>
    <scope>NUCLEOTIDE SEQUENCE [LARGE SCALE GENOMIC DNA]</scope>
    <source>
        <strain evidence="2 3">NIES-4017</strain>
    </source>
</reference>
<sequence length="150" mass="16061">MVQNVRSWLRAENVSCRVYPRASCRPSLHGRRYCVSIQAIPRRPARRRYGSVATAVAASAGAGSAVAATSSAVFHDGWPLWTLLAACGAFAQLAENRTRWGAALSAPLLSMLCAVALAAAGIIPTDCTAYDTVWRYLMPLAAACYLLETD</sequence>
<dbReference type="Proteomes" id="UP001054857">
    <property type="component" value="Unassembled WGS sequence"/>
</dbReference>
<proteinExistence type="predicted"/>
<keyword evidence="1" id="KW-0472">Membrane</keyword>
<comment type="caution">
    <text evidence="2">The sequence shown here is derived from an EMBL/GenBank/DDBJ whole genome shotgun (WGS) entry which is preliminary data.</text>
</comment>
<keyword evidence="3" id="KW-1185">Reference proteome</keyword>
<feature type="transmembrane region" description="Helical" evidence="1">
    <location>
        <begin position="52"/>
        <end position="72"/>
    </location>
</feature>
<dbReference type="AlphaFoldDB" id="A0AAD3HJD7"/>
<dbReference type="InterPro" id="IPR008537">
    <property type="entry name" value="DUF819"/>
</dbReference>
<feature type="non-terminal residue" evidence="2">
    <location>
        <position position="1"/>
    </location>
</feature>
<protein>
    <submittedName>
        <fullName evidence="2">Uncharacterized protein</fullName>
    </submittedName>
</protein>
<feature type="transmembrane region" description="Helical" evidence="1">
    <location>
        <begin position="78"/>
        <end position="94"/>
    </location>
</feature>
<accession>A0AAD3HJD7</accession>
<keyword evidence="1" id="KW-1133">Transmembrane helix</keyword>
<evidence type="ECO:0000313" key="3">
    <source>
        <dbReference type="Proteomes" id="UP001054857"/>
    </source>
</evidence>
<dbReference type="EMBL" id="BMAR01000005">
    <property type="protein sequence ID" value="GFR43519.1"/>
    <property type="molecule type" value="Genomic_DNA"/>
</dbReference>
<dbReference type="PANTHER" id="PTHR34289:SF8">
    <property type="entry name" value="DUF819 DOMAIN-CONTAINING PROTEIN"/>
    <property type="match status" value="1"/>
</dbReference>
<name>A0AAD3HJD7_9CHLO</name>
<keyword evidence="1" id="KW-0812">Transmembrane</keyword>
<organism evidence="2 3">
    <name type="scientific">Astrephomene gubernaculifera</name>
    <dbReference type="NCBI Taxonomy" id="47775"/>
    <lineage>
        <taxon>Eukaryota</taxon>
        <taxon>Viridiplantae</taxon>
        <taxon>Chlorophyta</taxon>
        <taxon>core chlorophytes</taxon>
        <taxon>Chlorophyceae</taxon>
        <taxon>CS clade</taxon>
        <taxon>Chlamydomonadales</taxon>
        <taxon>Astrephomenaceae</taxon>
        <taxon>Astrephomene</taxon>
    </lineage>
</organism>
<dbReference type="PANTHER" id="PTHR34289">
    <property type="entry name" value="PROTEIN, PUTATIVE (DUF819)-RELATED"/>
    <property type="match status" value="1"/>
</dbReference>
<feature type="transmembrane region" description="Helical" evidence="1">
    <location>
        <begin position="101"/>
        <end position="123"/>
    </location>
</feature>